<evidence type="ECO:0000313" key="1">
    <source>
        <dbReference type="EMBL" id="BDZ52329.1"/>
    </source>
</evidence>
<dbReference type="EMBL" id="AP027733">
    <property type="protein sequence ID" value="BDZ52896.1"/>
    <property type="molecule type" value="Genomic_DNA"/>
</dbReference>
<keyword evidence="3" id="KW-1185">Reference proteome</keyword>
<dbReference type="Proteomes" id="UP001321486">
    <property type="component" value="Plasmid pNBRC108728a"/>
</dbReference>
<dbReference type="EMBL" id="AP027733">
    <property type="protein sequence ID" value="BDZ52329.1"/>
    <property type="molecule type" value="Genomic_DNA"/>
</dbReference>
<reference evidence="1" key="3">
    <citation type="submission" date="2023-02" db="EMBL/GenBank/DDBJ databases">
        <authorList>
            <person name="Sun Q."/>
            <person name="Mori K."/>
        </authorList>
    </citation>
    <scope>NUCLEOTIDE SEQUENCE</scope>
    <source>
        <strain evidence="1">NBRC 108728</strain>
        <plasmid evidence="1">pNBRC108728a</plasmid>
    </source>
</reference>
<proteinExistence type="predicted"/>
<evidence type="ECO:0000313" key="2">
    <source>
        <dbReference type="EMBL" id="BDZ52896.1"/>
    </source>
</evidence>
<accession>A0ABN6Y5I3</accession>
<protein>
    <recommendedName>
        <fullName evidence="4">Phage protein</fullName>
    </recommendedName>
</protein>
<geneLocation type="plasmid" evidence="1 3">
    <name>pNBRC108728a</name>
</geneLocation>
<dbReference type="RefSeq" id="WP_286347179.1">
    <property type="nucleotide sequence ID" value="NZ_AP027733.1"/>
</dbReference>
<sequence length="318" mass="35117">MTGTKALQDQSPVEIDEQLYELYSKQAPFLNDIASASKALKRIDEVELEIAKGVTRNAWVVRDGNKERYETIVAEAKAGLAALRELETPFHDEFNARGGWTRAYVVSGGHVHKSMGCSTCFPTTRFSWVTDFSGHDEAEIVDAAGERACTVCYPSAPVDVLKKATRIFTEDERAAQADREKRAAEKVERDAKKAAKAIEHPTGEVVRDGYGYPTKTEVTAQTGAVDAYLNSLYRPTQIAGWGDGSTYAGTDEQIKNDEIVRVNTEALAFKRGTDVDTQLDIVREKAIAKFIKEFGTDEALAMKDELKALRAKNKARQA</sequence>
<keyword evidence="1" id="KW-0614">Plasmid</keyword>
<organism evidence="1 3">
    <name type="scientific">Frondihabitans sucicola</name>
    <dbReference type="NCBI Taxonomy" id="1268041"/>
    <lineage>
        <taxon>Bacteria</taxon>
        <taxon>Bacillati</taxon>
        <taxon>Actinomycetota</taxon>
        <taxon>Actinomycetes</taxon>
        <taxon>Micrococcales</taxon>
        <taxon>Microbacteriaceae</taxon>
        <taxon>Frondihabitans</taxon>
    </lineage>
</organism>
<reference evidence="1" key="1">
    <citation type="journal article" date="2014" name="Int. J. Syst. Evol. Microbiol.">
        <title>Complete genome of a new Firmicutes species belonging to the dominant human colonic microbiota ('Ruminococcus bicirculans') reveals two chromosomes and a selective capacity to utilize plant glucans.</title>
        <authorList>
            <consortium name="NISC Comparative Sequencing Program"/>
            <person name="Wegmann U."/>
            <person name="Louis P."/>
            <person name="Goesmann A."/>
            <person name="Henrissat B."/>
            <person name="Duncan S.H."/>
            <person name="Flint H.J."/>
        </authorList>
    </citation>
    <scope>NUCLEOTIDE SEQUENCE</scope>
    <source>
        <strain evidence="1">NBRC 108728</strain>
    </source>
</reference>
<gene>
    <name evidence="1" type="ORF">GCM10025867_45700</name>
    <name evidence="2" type="ORF">GCM10025867_51370</name>
</gene>
<reference evidence="3" key="2">
    <citation type="journal article" date="2019" name="Int. J. Syst. Evol. Microbiol.">
        <title>The Global Catalogue of Microorganisms (GCM) 10K type strain sequencing project: providing services to taxonomists for standard genome sequencing and annotation.</title>
        <authorList>
            <consortium name="The Broad Institute Genomics Platform"/>
            <consortium name="The Broad Institute Genome Sequencing Center for Infectious Disease"/>
            <person name="Wu L."/>
            <person name="Ma J."/>
        </authorList>
    </citation>
    <scope>NUCLEOTIDE SEQUENCE [LARGE SCALE GENOMIC DNA]</scope>
    <source>
        <strain evidence="3">NBRC 108728</strain>
    </source>
</reference>
<evidence type="ECO:0008006" key="4">
    <source>
        <dbReference type="Google" id="ProtNLM"/>
    </source>
</evidence>
<evidence type="ECO:0000313" key="3">
    <source>
        <dbReference type="Proteomes" id="UP001321486"/>
    </source>
</evidence>
<name>A0ABN6Y5I3_9MICO</name>